<evidence type="ECO:0000256" key="2">
    <source>
        <dbReference type="SAM" id="Phobius"/>
    </source>
</evidence>
<feature type="chain" id="PRO_5023854031" description="Translation initiation factor 2" evidence="3">
    <location>
        <begin position="22"/>
        <end position="150"/>
    </location>
</feature>
<feature type="transmembrane region" description="Helical" evidence="2">
    <location>
        <begin position="119"/>
        <end position="138"/>
    </location>
</feature>
<evidence type="ECO:0000313" key="4">
    <source>
        <dbReference type="EMBL" id="QEY62149.1"/>
    </source>
</evidence>
<accession>A0A5J6QNG6</accession>
<proteinExistence type="predicted"/>
<dbReference type="RefSeq" id="WP_151132687.1">
    <property type="nucleotide sequence ID" value="NZ_CP043311.1"/>
</dbReference>
<keyword evidence="3" id="KW-0732">Signal</keyword>
<keyword evidence="5" id="KW-1185">Reference proteome</keyword>
<dbReference type="AlphaFoldDB" id="A0A5J6QNG6"/>
<evidence type="ECO:0000313" key="5">
    <source>
        <dbReference type="Proteomes" id="UP000327179"/>
    </source>
</evidence>
<gene>
    <name evidence="4" type="ORF">FXN65_08720</name>
</gene>
<evidence type="ECO:0000256" key="1">
    <source>
        <dbReference type="SAM" id="MobiDB-lite"/>
    </source>
</evidence>
<dbReference type="Proteomes" id="UP000327179">
    <property type="component" value="Chromosome"/>
</dbReference>
<dbReference type="EMBL" id="CP043311">
    <property type="protein sequence ID" value="QEY62149.1"/>
    <property type="molecule type" value="Genomic_DNA"/>
</dbReference>
<evidence type="ECO:0000256" key="3">
    <source>
        <dbReference type="SAM" id="SignalP"/>
    </source>
</evidence>
<dbReference type="KEGG" id="plal:FXN65_08720"/>
<keyword evidence="2" id="KW-0472">Membrane</keyword>
<name>A0A5J6QNG6_9GAMM</name>
<feature type="region of interest" description="Disordered" evidence="1">
    <location>
        <begin position="62"/>
        <end position="87"/>
    </location>
</feature>
<feature type="signal peptide" evidence="3">
    <location>
        <begin position="1"/>
        <end position="21"/>
    </location>
</feature>
<evidence type="ECO:0008006" key="6">
    <source>
        <dbReference type="Google" id="ProtNLM"/>
    </source>
</evidence>
<keyword evidence="2" id="KW-0812">Transmembrane</keyword>
<organism evidence="4 5">
    <name type="scientific">Metapseudomonas lalkuanensis</name>
    <dbReference type="NCBI Taxonomy" id="2604832"/>
    <lineage>
        <taxon>Bacteria</taxon>
        <taxon>Pseudomonadati</taxon>
        <taxon>Pseudomonadota</taxon>
        <taxon>Gammaproteobacteria</taxon>
        <taxon>Pseudomonadales</taxon>
        <taxon>Pseudomonadaceae</taxon>
        <taxon>Metapseudomonas</taxon>
    </lineage>
</organism>
<reference evidence="4 5" key="1">
    <citation type="submission" date="2019-08" db="EMBL/GenBank/DDBJ databases">
        <title>Whole-genome Sequencing of e-waste polymer degrading bacterium Pseudomonas sp. strain PE08.</title>
        <authorList>
            <person name="Kirdat K."/>
            <person name="Debbarma P."/>
            <person name="Narawade N."/>
            <person name="Suyal D."/>
            <person name="Thorat V."/>
            <person name="Shouche Y."/>
            <person name="Goel R."/>
            <person name="Yadav A."/>
        </authorList>
    </citation>
    <scope>NUCLEOTIDE SEQUENCE [LARGE SCALE GENOMIC DNA]</scope>
    <source>
        <strain evidence="4 5">PE08</strain>
    </source>
</reference>
<sequence length="150" mass="16418">MHVGRLPLLLTAALLCSLAQAEEPQPTAPTAEIAPALEDAPAAPAPASDALVAQLDQLKRQLEDSERQRSELNNRLEAASGERENAQLARLRQENQRLKLQLKEAQASQAPRLLSEQQTWFAVGGGVALLSLFTGLIARGGRRQRRQWIN</sequence>
<keyword evidence="2" id="KW-1133">Transmembrane helix</keyword>
<protein>
    <recommendedName>
        <fullName evidence="6">Translation initiation factor 2</fullName>
    </recommendedName>
</protein>